<dbReference type="InterPro" id="IPR057810">
    <property type="entry name" value="RBD_ZCCHC3_1st"/>
</dbReference>
<sequence>MMASRACQNAVRFSVIEDIKMNGLMFNQSALQKKLGFRPDQVDYLFAFSGGEVFAEMFTTFVLFEQCLKRFKERNDSEPLKVFVLFMSDEDKEDLEGDFVLEVIESAMWSLPKGRAPGSDGIPVEFYAMFVT</sequence>
<organism evidence="2 3">
    <name type="scientific">Pleurodeles waltl</name>
    <name type="common">Iberian ribbed newt</name>
    <dbReference type="NCBI Taxonomy" id="8319"/>
    <lineage>
        <taxon>Eukaryota</taxon>
        <taxon>Metazoa</taxon>
        <taxon>Chordata</taxon>
        <taxon>Craniata</taxon>
        <taxon>Vertebrata</taxon>
        <taxon>Euteleostomi</taxon>
        <taxon>Amphibia</taxon>
        <taxon>Batrachia</taxon>
        <taxon>Caudata</taxon>
        <taxon>Salamandroidea</taxon>
        <taxon>Salamandridae</taxon>
        <taxon>Pleurodelinae</taxon>
        <taxon>Pleurodeles</taxon>
    </lineage>
</organism>
<dbReference type="Pfam" id="PF23057">
    <property type="entry name" value="RBD_ZCCHC3_1st"/>
    <property type="match status" value="1"/>
</dbReference>
<evidence type="ECO:0000313" key="3">
    <source>
        <dbReference type="Proteomes" id="UP001066276"/>
    </source>
</evidence>
<gene>
    <name evidence="2" type="ORF">NDU88_011338</name>
</gene>
<evidence type="ECO:0000313" key="2">
    <source>
        <dbReference type="EMBL" id="KAJ1145046.1"/>
    </source>
</evidence>
<dbReference type="Proteomes" id="UP001066276">
    <property type="component" value="Chromosome 6"/>
</dbReference>
<evidence type="ECO:0000259" key="1">
    <source>
        <dbReference type="Pfam" id="PF23057"/>
    </source>
</evidence>
<keyword evidence="3" id="KW-1185">Reference proteome</keyword>
<name>A0AAV7R137_PLEWA</name>
<comment type="caution">
    <text evidence="2">The sequence shown here is derived from an EMBL/GenBank/DDBJ whole genome shotgun (WGS) entry which is preliminary data.</text>
</comment>
<accession>A0AAV7R137</accession>
<dbReference type="AlphaFoldDB" id="A0AAV7R137"/>
<protein>
    <recommendedName>
        <fullName evidence="1">Zinc finger CCHC domain-containing protein</fullName>
    </recommendedName>
</protein>
<reference evidence="2" key="1">
    <citation type="journal article" date="2022" name="bioRxiv">
        <title>Sequencing and chromosome-scale assembly of the giantPleurodeles waltlgenome.</title>
        <authorList>
            <person name="Brown T."/>
            <person name="Elewa A."/>
            <person name="Iarovenko S."/>
            <person name="Subramanian E."/>
            <person name="Araus A.J."/>
            <person name="Petzold A."/>
            <person name="Susuki M."/>
            <person name="Suzuki K.-i.T."/>
            <person name="Hayashi T."/>
            <person name="Toyoda A."/>
            <person name="Oliveira C."/>
            <person name="Osipova E."/>
            <person name="Leigh N.D."/>
            <person name="Simon A."/>
            <person name="Yun M.H."/>
        </authorList>
    </citation>
    <scope>NUCLEOTIDE SEQUENCE</scope>
    <source>
        <strain evidence="2">20211129_DDA</strain>
        <tissue evidence="2">Liver</tissue>
    </source>
</reference>
<dbReference type="EMBL" id="JANPWB010000010">
    <property type="protein sequence ID" value="KAJ1145046.1"/>
    <property type="molecule type" value="Genomic_DNA"/>
</dbReference>
<proteinExistence type="predicted"/>
<feature type="domain" description="Zinc finger CCHC" evidence="1">
    <location>
        <begin position="9"/>
        <end position="83"/>
    </location>
</feature>